<dbReference type="InterPro" id="IPR018114">
    <property type="entry name" value="TRYPSIN_HIS"/>
</dbReference>
<name>A0A7M5XN34_9CNID</name>
<dbReference type="SUPFAM" id="SSF50494">
    <property type="entry name" value="Trypsin-like serine proteases"/>
    <property type="match status" value="1"/>
</dbReference>
<dbReference type="Proteomes" id="UP000594262">
    <property type="component" value="Unplaced"/>
</dbReference>
<organism evidence="4 5">
    <name type="scientific">Clytia hemisphaerica</name>
    <dbReference type="NCBI Taxonomy" id="252671"/>
    <lineage>
        <taxon>Eukaryota</taxon>
        <taxon>Metazoa</taxon>
        <taxon>Cnidaria</taxon>
        <taxon>Hydrozoa</taxon>
        <taxon>Hydroidolina</taxon>
        <taxon>Leptothecata</taxon>
        <taxon>Obeliida</taxon>
        <taxon>Clytiidae</taxon>
        <taxon>Clytia</taxon>
    </lineage>
</organism>
<dbReference type="InterPro" id="IPR009003">
    <property type="entry name" value="Peptidase_S1_PA"/>
</dbReference>
<dbReference type="Pfam" id="PF00089">
    <property type="entry name" value="Trypsin"/>
    <property type="match status" value="1"/>
</dbReference>
<evidence type="ECO:0000259" key="3">
    <source>
        <dbReference type="PROSITE" id="PS50240"/>
    </source>
</evidence>
<keyword evidence="2" id="KW-0732">Signal</keyword>
<protein>
    <recommendedName>
        <fullName evidence="3">Peptidase S1 domain-containing protein</fullName>
    </recommendedName>
</protein>
<dbReference type="OrthoDB" id="6380398at2759"/>
<dbReference type="GO" id="GO:0006508">
    <property type="term" value="P:proteolysis"/>
    <property type="evidence" value="ECO:0007669"/>
    <property type="project" value="InterPro"/>
</dbReference>
<evidence type="ECO:0000313" key="4">
    <source>
        <dbReference type="EnsemblMetazoa" id="CLYHEMP024103.1"/>
    </source>
</evidence>
<accession>A0A7M5XN34</accession>
<dbReference type="InterPro" id="IPR043504">
    <property type="entry name" value="Peptidase_S1_PA_chymotrypsin"/>
</dbReference>
<dbReference type="EnsemblMetazoa" id="CLYHEMT024103.1">
    <property type="protein sequence ID" value="CLYHEMP024103.1"/>
    <property type="gene ID" value="CLYHEMG024103"/>
</dbReference>
<feature type="signal peptide" evidence="2">
    <location>
        <begin position="1"/>
        <end position="17"/>
    </location>
</feature>
<keyword evidence="5" id="KW-1185">Reference proteome</keyword>
<dbReference type="AlphaFoldDB" id="A0A7M5XN34"/>
<reference evidence="4" key="1">
    <citation type="submission" date="2021-01" db="UniProtKB">
        <authorList>
            <consortium name="EnsemblMetazoa"/>
        </authorList>
    </citation>
    <scope>IDENTIFICATION</scope>
</reference>
<dbReference type="GO" id="GO:0004252">
    <property type="term" value="F:serine-type endopeptidase activity"/>
    <property type="evidence" value="ECO:0007669"/>
    <property type="project" value="InterPro"/>
</dbReference>
<dbReference type="InterPro" id="IPR001254">
    <property type="entry name" value="Trypsin_dom"/>
</dbReference>
<sequence>MFFNCFAILSLALAVHGDPVPNCGTVVKNSRIVNGVDSQSGRWPWITRLATTGNPLNCGGTLISDRWVLSAAHCFTAADKDSLTVTLGIVKYLIGQNLVGLNY</sequence>
<evidence type="ECO:0000256" key="2">
    <source>
        <dbReference type="SAM" id="SignalP"/>
    </source>
</evidence>
<evidence type="ECO:0000256" key="1">
    <source>
        <dbReference type="ARBA" id="ARBA00023157"/>
    </source>
</evidence>
<feature type="domain" description="Peptidase S1" evidence="3">
    <location>
        <begin position="32"/>
        <end position="103"/>
    </location>
</feature>
<dbReference type="PROSITE" id="PS00134">
    <property type="entry name" value="TRYPSIN_HIS"/>
    <property type="match status" value="1"/>
</dbReference>
<feature type="chain" id="PRO_5029742295" description="Peptidase S1 domain-containing protein" evidence="2">
    <location>
        <begin position="18"/>
        <end position="103"/>
    </location>
</feature>
<keyword evidence="1" id="KW-1015">Disulfide bond</keyword>
<evidence type="ECO:0000313" key="5">
    <source>
        <dbReference type="Proteomes" id="UP000594262"/>
    </source>
</evidence>
<proteinExistence type="predicted"/>
<dbReference type="PROSITE" id="PS50240">
    <property type="entry name" value="TRYPSIN_DOM"/>
    <property type="match status" value="1"/>
</dbReference>
<dbReference type="Gene3D" id="2.40.10.10">
    <property type="entry name" value="Trypsin-like serine proteases"/>
    <property type="match status" value="1"/>
</dbReference>
<dbReference type="PANTHER" id="PTHR24252:SF7">
    <property type="entry name" value="HYALIN"/>
    <property type="match status" value="1"/>
</dbReference>
<dbReference type="PANTHER" id="PTHR24252">
    <property type="entry name" value="ACROSIN-RELATED"/>
    <property type="match status" value="1"/>
</dbReference>